<dbReference type="EMBL" id="FN649075">
    <property type="protein sequence ID" value="CBJ27744.1"/>
    <property type="molecule type" value="Genomic_DNA"/>
</dbReference>
<feature type="region of interest" description="Disordered" evidence="1">
    <location>
        <begin position="59"/>
        <end position="80"/>
    </location>
</feature>
<organism evidence="2 3">
    <name type="scientific">Ectocarpus siliculosus</name>
    <name type="common">Brown alga</name>
    <name type="synonym">Conferva siliculosa</name>
    <dbReference type="NCBI Taxonomy" id="2880"/>
    <lineage>
        <taxon>Eukaryota</taxon>
        <taxon>Sar</taxon>
        <taxon>Stramenopiles</taxon>
        <taxon>Ochrophyta</taxon>
        <taxon>PX clade</taxon>
        <taxon>Phaeophyceae</taxon>
        <taxon>Ectocarpales</taxon>
        <taxon>Ectocarpaceae</taxon>
        <taxon>Ectocarpus</taxon>
    </lineage>
</organism>
<evidence type="ECO:0000256" key="1">
    <source>
        <dbReference type="SAM" id="MobiDB-lite"/>
    </source>
</evidence>
<proteinExistence type="predicted"/>
<evidence type="ECO:0000313" key="3">
    <source>
        <dbReference type="Proteomes" id="UP000002630"/>
    </source>
</evidence>
<sequence>MAGNPRKAVVDAGVGVCLRPRVAAGFARLSASFEAQGRHADVVRACFLGMRCGDSSKNGELGRRMSSAREAGQLPPLDWTPPDRRERWTWAFLSFRGFLLRLAAGIAGRLRVGGAGLALAACAGGQGFSSPPWPRGAMPPVLLEAP</sequence>
<accession>D7G7K5</accession>
<dbReference type="Proteomes" id="UP000002630">
    <property type="component" value="Linkage Group LG21"/>
</dbReference>
<evidence type="ECO:0000313" key="2">
    <source>
        <dbReference type="EMBL" id="CBJ27744.1"/>
    </source>
</evidence>
<keyword evidence="3" id="KW-1185">Reference proteome</keyword>
<protein>
    <submittedName>
        <fullName evidence="2">Uncharacterized protein</fullName>
    </submittedName>
</protein>
<dbReference type="AlphaFoldDB" id="D7G7K5"/>
<dbReference type="EMBL" id="FN649746">
    <property type="protein sequence ID" value="CBJ27744.1"/>
    <property type="molecule type" value="Genomic_DNA"/>
</dbReference>
<name>D7G7K5_ECTSI</name>
<gene>
    <name evidence="2" type="ORF">Esi_0084_0035</name>
</gene>
<dbReference type="OrthoDB" id="10354880at2759"/>
<dbReference type="InParanoid" id="D7G7K5"/>
<reference evidence="2 3" key="1">
    <citation type="journal article" date="2010" name="Nature">
        <title>The Ectocarpus genome and the independent evolution of multicellularity in brown algae.</title>
        <authorList>
            <person name="Cock J.M."/>
            <person name="Sterck L."/>
            <person name="Rouze P."/>
            <person name="Scornet D."/>
            <person name="Allen A.E."/>
            <person name="Amoutzias G."/>
            <person name="Anthouard V."/>
            <person name="Artiguenave F."/>
            <person name="Aury J.M."/>
            <person name="Badger J.H."/>
            <person name="Beszteri B."/>
            <person name="Billiau K."/>
            <person name="Bonnet E."/>
            <person name="Bothwell J.H."/>
            <person name="Bowler C."/>
            <person name="Boyen C."/>
            <person name="Brownlee C."/>
            <person name="Carrano C.J."/>
            <person name="Charrier B."/>
            <person name="Cho G.Y."/>
            <person name="Coelho S.M."/>
            <person name="Collen J."/>
            <person name="Corre E."/>
            <person name="Da Silva C."/>
            <person name="Delage L."/>
            <person name="Delaroque N."/>
            <person name="Dittami S.M."/>
            <person name="Doulbeau S."/>
            <person name="Elias M."/>
            <person name="Farnham G."/>
            <person name="Gachon C.M."/>
            <person name="Gschloessl B."/>
            <person name="Heesch S."/>
            <person name="Jabbari K."/>
            <person name="Jubin C."/>
            <person name="Kawai H."/>
            <person name="Kimura K."/>
            <person name="Kloareg B."/>
            <person name="Kupper F.C."/>
            <person name="Lang D."/>
            <person name="Le Bail A."/>
            <person name="Leblanc C."/>
            <person name="Lerouge P."/>
            <person name="Lohr M."/>
            <person name="Lopez P.J."/>
            <person name="Martens C."/>
            <person name="Maumus F."/>
            <person name="Michel G."/>
            <person name="Miranda-Saavedra D."/>
            <person name="Morales J."/>
            <person name="Moreau H."/>
            <person name="Motomura T."/>
            <person name="Nagasato C."/>
            <person name="Napoli C.A."/>
            <person name="Nelson D.R."/>
            <person name="Nyvall-Collen P."/>
            <person name="Peters A.F."/>
            <person name="Pommier C."/>
            <person name="Potin P."/>
            <person name="Poulain J."/>
            <person name="Quesneville H."/>
            <person name="Read B."/>
            <person name="Rensing S.A."/>
            <person name="Ritter A."/>
            <person name="Rousvoal S."/>
            <person name="Samanta M."/>
            <person name="Samson G."/>
            <person name="Schroeder D.C."/>
            <person name="Segurens B."/>
            <person name="Strittmatter M."/>
            <person name="Tonon T."/>
            <person name="Tregear J.W."/>
            <person name="Valentin K."/>
            <person name="von Dassow P."/>
            <person name="Yamagishi T."/>
            <person name="Van de Peer Y."/>
            <person name="Wincker P."/>
        </authorList>
    </citation>
    <scope>NUCLEOTIDE SEQUENCE [LARGE SCALE GENOMIC DNA]</scope>
    <source>
        <strain evidence="3">Ec32 / CCAP1310/4</strain>
    </source>
</reference>